<comment type="caution">
    <text evidence="5">The sequence shown here is derived from an EMBL/GenBank/DDBJ whole genome shotgun (WGS) entry which is preliminary data.</text>
</comment>
<dbReference type="NCBIfam" id="TIGR00667">
    <property type="entry name" value="aat"/>
    <property type="match status" value="1"/>
</dbReference>
<evidence type="ECO:0000256" key="2">
    <source>
        <dbReference type="ARBA" id="ARBA00022679"/>
    </source>
</evidence>
<dbReference type="RefSeq" id="WP_144858196.1">
    <property type="nucleotide sequence ID" value="NZ_BAAAYT010000002.1"/>
</dbReference>
<dbReference type="GO" id="GO:0005737">
    <property type="term" value="C:cytoplasm"/>
    <property type="evidence" value="ECO:0007669"/>
    <property type="project" value="UniProtKB-SubCell"/>
</dbReference>
<organism evidence="5 6">
    <name type="scientific">Marihabitans asiaticum</name>
    <dbReference type="NCBI Taxonomy" id="415218"/>
    <lineage>
        <taxon>Bacteria</taxon>
        <taxon>Bacillati</taxon>
        <taxon>Actinomycetota</taxon>
        <taxon>Actinomycetes</taxon>
        <taxon>Micrococcales</taxon>
        <taxon>Intrasporangiaceae</taxon>
        <taxon>Marihabitans</taxon>
    </lineage>
</organism>
<reference evidence="5 6" key="1">
    <citation type="submission" date="2019-06" db="EMBL/GenBank/DDBJ databases">
        <title>Sequencing the genomes of 1000 actinobacteria strains.</title>
        <authorList>
            <person name="Klenk H.-P."/>
        </authorList>
    </citation>
    <scope>NUCLEOTIDE SEQUENCE [LARGE SCALE GENOMIC DNA]</scope>
    <source>
        <strain evidence="5 6">DSM 18935</strain>
    </source>
</reference>
<dbReference type="Gene3D" id="3.30.70.3550">
    <property type="entry name" value="Leucyl/phenylalanyl-tRNA-protein transferase, N-terminal domain"/>
    <property type="match status" value="1"/>
</dbReference>
<dbReference type="HAMAP" id="MF_00688">
    <property type="entry name" value="Leu_Phe_trans"/>
    <property type="match status" value="1"/>
</dbReference>
<keyword evidence="6" id="KW-1185">Reference proteome</keyword>
<comment type="catalytic activity">
    <reaction evidence="4">
        <text>N-terminal L-arginyl-[protein] + L-leucyl-tRNA(Leu) = N-terminal L-leucyl-L-arginyl-[protein] + tRNA(Leu) + H(+)</text>
        <dbReference type="Rhea" id="RHEA:50416"/>
        <dbReference type="Rhea" id="RHEA-COMP:9613"/>
        <dbReference type="Rhea" id="RHEA-COMP:9622"/>
        <dbReference type="Rhea" id="RHEA-COMP:12672"/>
        <dbReference type="Rhea" id="RHEA-COMP:12673"/>
        <dbReference type="ChEBI" id="CHEBI:15378"/>
        <dbReference type="ChEBI" id="CHEBI:64719"/>
        <dbReference type="ChEBI" id="CHEBI:78442"/>
        <dbReference type="ChEBI" id="CHEBI:78494"/>
        <dbReference type="ChEBI" id="CHEBI:133044"/>
        <dbReference type="EC" id="2.3.2.6"/>
    </reaction>
</comment>
<keyword evidence="1 4" id="KW-0963">Cytoplasm</keyword>
<evidence type="ECO:0000256" key="3">
    <source>
        <dbReference type="ARBA" id="ARBA00023315"/>
    </source>
</evidence>
<dbReference type="InterPro" id="IPR042203">
    <property type="entry name" value="Leu/Phe-tRNA_Trfase_C"/>
</dbReference>
<comment type="subcellular location">
    <subcellularLocation>
        <location evidence="4">Cytoplasm</location>
    </subcellularLocation>
</comment>
<dbReference type="Proteomes" id="UP000315628">
    <property type="component" value="Unassembled WGS sequence"/>
</dbReference>
<dbReference type="Pfam" id="PF03588">
    <property type="entry name" value="Leu_Phe_trans"/>
    <property type="match status" value="1"/>
</dbReference>
<keyword evidence="3 4" id="KW-0012">Acyltransferase</keyword>
<dbReference type="SUPFAM" id="SSF55729">
    <property type="entry name" value="Acyl-CoA N-acyltransferases (Nat)"/>
    <property type="match status" value="1"/>
</dbReference>
<evidence type="ECO:0000256" key="4">
    <source>
        <dbReference type="HAMAP-Rule" id="MF_00688"/>
    </source>
</evidence>
<accession>A0A560W7A7</accession>
<dbReference type="EMBL" id="VIUW01000005">
    <property type="protein sequence ID" value="TWD13395.1"/>
    <property type="molecule type" value="Genomic_DNA"/>
</dbReference>
<dbReference type="OrthoDB" id="9790282at2"/>
<dbReference type="Gene3D" id="3.40.630.70">
    <property type="entry name" value="Leucyl/phenylalanyl-tRNA-protein transferase, C-terminal domain"/>
    <property type="match status" value="1"/>
</dbReference>
<dbReference type="InterPro" id="IPR016181">
    <property type="entry name" value="Acyl_CoA_acyltransferase"/>
</dbReference>
<dbReference type="PANTHER" id="PTHR30098">
    <property type="entry name" value="LEUCYL/PHENYLALANYL-TRNA--PROTEIN TRANSFERASE"/>
    <property type="match status" value="1"/>
</dbReference>
<evidence type="ECO:0000313" key="5">
    <source>
        <dbReference type="EMBL" id="TWD13395.1"/>
    </source>
</evidence>
<comment type="function">
    <text evidence="4">Functions in the N-end rule pathway of protein degradation where it conjugates Leu, Phe and, less efficiently, Met from aminoacyl-tRNAs to the N-termini of proteins containing an N-terminal arginine or lysine.</text>
</comment>
<dbReference type="InterPro" id="IPR004616">
    <property type="entry name" value="Leu/Phe-tRNA_Trfase"/>
</dbReference>
<dbReference type="AlphaFoldDB" id="A0A560W7A7"/>
<sequence>MPSPYPPIDPGPSAFDLDSVVDQPGDDLVAVGADLAPATLVAAYRRGIFPMGIGEGGTAPLGWWRPDTRGVLLPGGLHVSRSLRTSLRRYRVSVDRAFDAVVAGCADPARPGSWITREIAAAYAELHRLGWAHSVEVWAGEPGEGELVGGLYGVSVGSLFAGESMFHRARDASKVALVALDALVLTPSRPNAVIDVQWQTAHLASLGVTEVSRPTYSRLVAGAVDDPPVDWRRAVADQATQPPWR</sequence>
<dbReference type="InterPro" id="IPR042221">
    <property type="entry name" value="Leu/Phe-tRNA_Trfase_N"/>
</dbReference>
<comment type="catalytic activity">
    <reaction evidence="4">
        <text>N-terminal L-lysyl-[protein] + L-leucyl-tRNA(Leu) = N-terminal L-leucyl-L-lysyl-[protein] + tRNA(Leu) + H(+)</text>
        <dbReference type="Rhea" id="RHEA:12340"/>
        <dbReference type="Rhea" id="RHEA-COMP:9613"/>
        <dbReference type="Rhea" id="RHEA-COMP:9622"/>
        <dbReference type="Rhea" id="RHEA-COMP:12670"/>
        <dbReference type="Rhea" id="RHEA-COMP:12671"/>
        <dbReference type="ChEBI" id="CHEBI:15378"/>
        <dbReference type="ChEBI" id="CHEBI:65249"/>
        <dbReference type="ChEBI" id="CHEBI:78442"/>
        <dbReference type="ChEBI" id="CHEBI:78494"/>
        <dbReference type="ChEBI" id="CHEBI:133043"/>
        <dbReference type="EC" id="2.3.2.6"/>
    </reaction>
</comment>
<dbReference type="PANTHER" id="PTHR30098:SF2">
    <property type="entry name" value="LEUCYL_PHENYLALANYL-TRNA--PROTEIN TRANSFERASE"/>
    <property type="match status" value="1"/>
</dbReference>
<dbReference type="GO" id="GO:0008914">
    <property type="term" value="F:leucyl-tRNA--protein transferase activity"/>
    <property type="evidence" value="ECO:0007669"/>
    <property type="project" value="UniProtKB-UniRule"/>
</dbReference>
<proteinExistence type="inferred from homology"/>
<evidence type="ECO:0000313" key="6">
    <source>
        <dbReference type="Proteomes" id="UP000315628"/>
    </source>
</evidence>
<evidence type="ECO:0000256" key="1">
    <source>
        <dbReference type="ARBA" id="ARBA00022490"/>
    </source>
</evidence>
<gene>
    <name evidence="4" type="primary">aat</name>
    <name evidence="5" type="ORF">FB557_2797</name>
</gene>
<keyword evidence="2 4" id="KW-0808">Transferase</keyword>
<dbReference type="GO" id="GO:0030163">
    <property type="term" value="P:protein catabolic process"/>
    <property type="evidence" value="ECO:0007669"/>
    <property type="project" value="UniProtKB-UniRule"/>
</dbReference>
<comment type="catalytic activity">
    <reaction evidence="4">
        <text>L-phenylalanyl-tRNA(Phe) + an N-terminal L-alpha-aminoacyl-[protein] = an N-terminal L-phenylalanyl-L-alpha-aminoacyl-[protein] + tRNA(Phe)</text>
        <dbReference type="Rhea" id="RHEA:43632"/>
        <dbReference type="Rhea" id="RHEA-COMP:9668"/>
        <dbReference type="Rhea" id="RHEA-COMP:9699"/>
        <dbReference type="Rhea" id="RHEA-COMP:10636"/>
        <dbReference type="Rhea" id="RHEA-COMP:10637"/>
        <dbReference type="ChEBI" id="CHEBI:78442"/>
        <dbReference type="ChEBI" id="CHEBI:78531"/>
        <dbReference type="ChEBI" id="CHEBI:78597"/>
        <dbReference type="ChEBI" id="CHEBI:83561"/>
        <dbReference type="EC" id="2.3.2.6"/>
    </reaction>
</comment>
<dbReference type="EC" id="2.3.2.6" evidence="4"/>
<name>A0A560W7A7_9MICO</name>
<comment type="similarity">
    <text evidence="4">Belongs to the L/F-transferase family.</text>
</comment>
<protein>
    <recommendedName>
        <fullName evidence="4">Leucyl/phenylalanyl-tRNA--protein transferase</fullName>
        <ecNumber evidence="4">2.3.2.6</ecNumber>
    </recommendedName>
    <alternativeName>
        <fullName evidence="4">L/F-transferase</fullName>
    </alternativeName>
    <alternativeName>
        <fullName evidence="4">Leucyltransferase</fullName>
    </alternativeName>
    <alternativeName>
        <fullName evidence="4">Phenyalanyltransferase</fullName>
    </alternativeName>
</protein>